<dbReference type="AlphaFoldDB" id="A0A1F4W1H2"/>
<comment type="caution">
    <text evidence="1">The sequence shown here is derived from an EMBL/GenBank/DDBJ whole genome shotgun (WGS) entry which is preliminary data.</text>
</comment>
<evidence type="ECO:0000313" key="1">
    <source>
        <dbReference type="EMBL" id="OGC63128.1"/>
    </source>
</evidence>
<dbReference type="EMBL" id="MEVT01000008">
    <property type="protein sequence ID" value="OGC63128.1"/>
    <property type="molecule type" value="Genomic_DNA"/>
</dbReference>
<sequence length="157" mass="17326">MPYKILLQNDLPPEQIVVSPEQIVVATHESEACLGIIGMHLVAHPSNQKALENLGFPCGGKHGKNLIFSSDLVETKELVKYLRMGLGNDCLVEHLDPEKALKSALKQTIIEKVLKGKPAYINPKKVGFLQKALKFESTEIFLEVLNDLANEGMILTP</sequence>
<proteinExistence type="predicted"/>
<protein>
    <submittedName>
        <fullName evidence="1">Uncharacterized protein</fullName>
    </submittedName>
</protein>
<dbReference type="Proteomes" id="UP000176614">
    <property type="component" value="Unassembled WGS sequence"/>
</dbReference>
<name>A0A1F4W1H2_UNCKA</name>
<reference evidence="1 2" key="1">
    <citation type="journal article" date="2016" name="Nat. Commun.">
        <title>Thousands of microbial genomes shed light on interconnected biogeochemical processes in an aquifer system.</title>
        <authorList>
            <person name="Anantharaman K."/>
            <person name="Brown C.T."/>
            <person name="Hug L.A."/>
            <person name="Sharon I."/>
            <person name="Castelle C.J."/>
            <person name="Probst A.J."/>
            <person name="Thomas B.C."/>
            <person name="Singh A."/>
            <person name="Wilkins M.J."/>
            <person name="Karaoz U."/>
            <person name="Brodie E.L."/>
            <person name="Williams K.H."/>
            <person name="Hubbard S.S."/>
            <person name="Banfield J.F."/>
        </authorList>
    </citation>
    <scope>NUCLEOTIDE SEQUENCE [LARGE SCALE GENOMIC DNA]</scope>
</reference>
<organism evidence="1 2">
    <name type="scientific">candidate division WWE3 bacterium RIFOXYA2_FULL_46_9</name>
    <dbReference type="NCBI Taxonomy" id="1802636"/>
    <lineage>
        <taxon>Bacteria</taxon>
        <taxon>Katanobacteria</taxon>
    </lineage>
</organism>
<accession>A0A1F4W1H2</accession>
<evidence type="ECO:0000313" key="2">
    <source>
        <dbReference type="Proteomes" id="UP000176614"/>
    </source>
</evidence>
<gene>
    <name evidence="1" type="ORF">A2264_00305</name>
</gene>